<dbReference type="PANTHER" id="PTHR30137">
    <property type="entry name" value="LUCIFERASE-LIKE MONOOXYGENASE"/>
    <property type="match status" value="1"/>
</dbReference>
<accession>A0A5A7S5L5</accession>
<dbReference type="InterPro" id="IPR036661">
    <property type="entry name" value="Luciferase-like_sf"/>
</dbReference>
<evidence type="ECO:0000313" key="3">
    <source>
        <dbReference type="EMBL" id="KAA0021468.1"/>
    </source>
</evidence>
<protein>
    <submittedName>
        <fullName evidence="3">LLM class flavin-dependent oxidoreductase</fullName>
    </submittedName>
</protein>
<dbReference type="InterPro" id="IPR019949">
    <property type="entry name" value="CmoO-like"/>
</dbReference>
<dbReference type="Proteomes" id="UP000322244">
    <property type="component" value="Unassembled WGS sequence"/>
</dbReference>
<keyword evidence="4" id="KW-1185">Reference proteome</keyword>
<sequence>MRIPLSVLDLSPIGAGSSVGEALRNTLTLAKHVEDLGYQRFWLAEHHSMPGIASAAPSIMIGQVAAATERIRVGSGGIMLPNHAPLVVAEQFGTLDALFPDRIDLGIGRAPGTDQVTAHALRRSADALSADEFPQQLAQLRAFVDDGFPADHPYAAITATPGLGARFAMWLLGSSTYSAQVAGLLGLPFAFARHFSPAQTMPALETYRSSFRPSEVLDEPYAMVTVAVLAADTDEKARYLAAPLKLTMARLRGGNPGRFPTPEEAAANPLTPQQEQMVSASSAGYIVGSQDTLREGLDDLLRLTDADEIMVSTMAHSIDDRLRSYELVAEVAPAPVH</sequence>
<evidence type="ECO:0000313" key="4">
    <source>
        <dbReference type="Proteomes" id="UP000322244"/>
    </source>
</evidence>
<feature type="domain" description="Luciferase-like" evidence="2">
    <location>
        <begin position="6"/>
        <end position="300"/>
    </location>
</feature>
<comment type="caution">
    <text evidence="3">The sequence shown here is derived from an EMBL/GenBank/DDBJ whole genome shotgun (WGS) entry which is preliminary data.</text>
</comment>
<dbReference type="OrthoDB" id="9780518at2"/>
<dbReference type="Gene3D" id="3.20.20.30">
    <property type="entry name" value="Luciferase-like domain"/>
    <property type="match status" value="1"/>
</dbReference>
<dbReference type="PANTHER" id="PTHR30137:SF6">
    <property type="entry name" value="LUCIFERASE-LIKE MONOOXYGENASE"/>
    <property type="match status" value="1"/>
</dbReference>
<evidence type="ECO:0000259" key="2">
    <source>
        <dbReference type="Pfam" id="PF00296"/>
    </source>
</evidence>
<dbReference type="NCBIfam" id="TIGR03558">
    <property type="entry name" value="oxido_grp_1"/>
    <property type="match status" value="1"/>
</dbReference>
<dbReference type="SUPFAM" id="SSF51679">
    <property type="entry name" value="Bacterial luciferase-like"/>
    <property type="match status" value="1"/>
</dbReference>
<dbReference type="FunFam" id="3.20.20.30:FF:000002">
    <property type="entry name" value="LLM class flavin-dependent oxidoreductase"/>
    <property type="match status" value="1"/>
</dbReference>
<name>A0A5A7S5L5_9NOCA</name>
<dbReference type="InterPro" id="IPR011251">
    <property type="entry name" value="Luciferase-like_dom"/>
</dbReference>
<dbReference type="EMBL" id="VLNY01000009">
    <property type="protein sequence ID" value="KAA0021468.1"/>
    <property type="molecule type" value="Genomic_DNA"/>
</dbReference>
<organism evidence="3 4">
    <name type="scientific">Antrihabitans cavernicola</name>
    <dbReference type="NCBI Taxonomy" id="2495913"/>
    <lineage>
        <taxon>Bacteria</taxon>
        <taxon>Bacillati</taxon>
        <taxon>Actinomycetota</taxon>
        <taxon>Actinomycetes</taxon>
        <taxon>Mycobacteriales</taxon>
        <taxon>Nocardiaceae</taxon>
        <taxon>Antrihabitans</taxon>
    </lineage>
</organism>
<dbReference type="InterPro" id="IPR050766">
    <property type="entry name" value="Bact_Lucif_Oxidored"/>
</dbReference>
<dbReference type="GO" id="GO:0016705">
    <property type="term" value="F:oxidoreductase activity, acting on paired donors, with incorporation or reduction of molecular oxygen"/>
    <property type="evidence" value="ECO:0007669"/>
    <property type="project" value="InterPro"/>
</dbReference>
<comment type="similarity">
    <text evidence="1">To bacterial alkanal monooxygenase alpha and beta chains.</text>
</comment>
<dbReference type="GO" id="GO:0005829">
    <property type="term" value="C:cytosol"/>
    <property type="evidence" value="ECO:0007669"/>
    <property type="project" value="TreeGrafter"/>
</dbReference>
<dbReference type="Pfam" id="PF00296">
    <property type="entry name" value="Bac_luciferase"/>
    <property type="match status" value="1"/>
</dbReference>
<proteinExistence type="predicted"/>
<reference evidence="3 4" key="1">
    <citation type="submission" date="2019-07" db="EMBL/GenBank/DDBJ databases">
        <title>Rhodococcus cavernicolus sp. nov., isolated from a cave.</title>
        <authorList>
            <person name="Lee S.D."/>
        </authorList>
    </citation>
    <scope>NUCLEOTIDE SEQUENCE [LARGE SCALE GENOMIC DNA]</scope>
    <source>
        <strain evidence="3 4">C1-24</strain>
    </source>
</reference>
<dbReference type="RefSeq" id="WP_149431673.1">
    <property type="nucleotide sequence ID" value="NZ_VLNY01000009.1"/>
</dbReference>
<dbReference type="AlphaFoldDB" id="A0A5A7S5L5"/>
<evidence type="ECO:0000256" key="1">
    <source>
        <dbReference type="ARBA" id="ARBA00007789"/>
    </source>
</evidence>
<gene>
    <name evidence="3" type="ORF">FOY51_18095</name>
</gene>
<dbReference type="CDD" id="cd00347">
    <property type="entry name" value="Flavin_utilizing_monoxygenases"/>
    <property type="match status" value="1"/>
</dbReference>